<name>A0ABQ9PAC9_9PEZI</name>
<organism evidence="1 2">
    <name type="scientific">Colletotrichum limetticola</name>
    <dbReference type="NCBI Taxonomy" id="1209924"/>
    <lineage>
        <taxon>Eukaryota</taxon>
        <taxon>Fungi</taxon>
        <taxon>Dikarya</taxon>
        <taxon>Ascomycota</taxon>
        <taxon>Pezizomycotina</taxon>
        <taxon>Sordariomycetes</taxon>
        <taxon>Hypocreomycetidae</taxon>
        <taxon>Glomerellales</taxon>
        <taxon>Glomerellaceae</taxon>
        <taxon>Colletotrichum</taxon>
        <taxon>Colletotrichum acutatum species complex</taxon>
    </lineage>
</organism>
<dbReference type="Proteomes" id="UP001169217">
    <property type="component" value="Unassembled WGS sequence"/>
</dbReference>
<dbReference type="EMBL" id="JARUPT010000837">
    <property type="protein sequence ID" value="KAK0368494.1"/>
    <property type="molecule type" value="Genomic_DNA"/>
</dbReference>
<proteinExistence type="predicted"/>
<accession>A0ABQ9PAC9</accession>
<sequence length="1086" mass="122390">MDAFEGRGEELRNVKKQNDNLAVTLCAMKTVLAGLQGQSPAVAAAVNQNIRSCEEDLSAIESLCIELSDRAGSTWMNHLENKKKKVTFAFHRPKLRDLELQLQKAHGALQLIQGSLGLETSNRNTTLLSAIESSSRDQAFELLLIRSEVAAITTPVANINDKLPGLQSVMTQTGQLVVAHSGAIEREIHESSQRVRYDIQHSQNSILEHLKTIDHKVQLLGEENSSLRALALKATSKPAILKSLCDDMQLSGKYCNQGNALTRSKRHRKILSSDSSLNFETAKQAGKVCICPRPARSFMQMQMQRGYTHLFGEWESQGHWPSCPLSKTPKKQRLKASLKYTGVSRLLKSLIEISLVLTSGAGGCSISPSFTYYPTADVKSDPAFRLIDLMTRSYLGRNKRNRERFFTACFRKLAKLFEERRTYPTVVDDRNRTLMHHAISPVIYLSFRCQSRPSEMKVIAELFPILLSYGVPAFSYDIEGLSPLHTLTYQRSGWAGDVVVALSRANVESRPVISKRSYPDITKRRMALDYSILSIDKFPEVATVFQCGPLSMAIVNSDLDEVNRVLSRFPDSIAELDVYGRSPLHLAAAKPDILKRLVKVVDSNILNQRDRTGSRALETAMALSSRHCVNGREHARCKRCSCYLCVKYLLDAGCDPVQMDGTRKLGTCPPDLDIILVTSSELARRHYVFHMRKARGLRRPGHALTSKSLFTKPRVGENRTTRDIQGSILQAPRQICDETDGAIGSTSDWIFKQIRFVYQADLFYRHGFTPGPDVFLQLRQPDAFRLRAFLNPGIVSWLLEHGGNLFLRSSAGPVNKTAGYGVFAAHYVFYLLGNNAQNWLRSCRDTGQFSVTFETLRTTVTCRSLTDGCLCPCSTRGCSPFLWMMKGFLAHSIMWVVPPEEKFSILAERMVAYYSLSGHNLTLLTYVEAIRFMTFAALDLVHSCCSARSLVEEGADWVDIDDAEIVENQGFLLDLHEDLVAEFIQEAGGYLGEEPKNGRSFPQFWRSYWTDRIAEELEKLDGEELNIAERREAEEIGVVWHGPTESDDCEDGNPYDCEFFEHYFFELDRICPEYNEPWPEGLRRIH</sequence>
<evidence type="ECO:0000313" key="1">
    <source>
        <dbReference type="EMBL" id="KAK0368494.1"/>
    </source>
</evidence>
<evidence type="ECO:0000313" key="2">
    <source>
        <dbReference type="Proteomes" id="UP001169217"/>
    </source>
</evidence>
<gene>
    <name evidence="1" type="ORF">CLIM01_14151</name>
</gene>
<keyword evidence="2" id="KW-1185">Reference proteome</keyword>
<reference evidence="1" key="1">
    <citation type="submission" date="2023-04" db="EMBL/GenBank/DDBJ databases">
        <title>Colletotrichum limetticola genome sequence.</title>
        <authorList>
            <person name="Baroncelli R."/>
        </authorList>
    </citation>
    <scope>NUCLEOTIDE SEQUENCE</scope>
    <source>
        <strain evidence="1">KLA-Anderson</strain>
    </source>
</reference>
<evidence type="ECO:0008006" key="3">
    <source>
        <dbReference type="Google" id="ProtNLM"/>
    </source>
</evidence>
<dbReference type="InterPro" id="IPR036770">
    <property type="entry name" value="Ankyrin_rpt-contain_sf"/>
</dbReference>
<dbReference type="Gene3D" id="1.25.40.20">
    <property type="entry name" value="Ankyrin repeat-containing domain"/>
    <property type="match status" value="1"/>
</dbReference>
<comment type="caution">
    <text evidence="1">The sequence shown here is derived from an EMBL/GenBank/DDBJ whole genome shotgun (WGS) entry which is preliminary data.</text>
</comment>
<dbReference type="SUPFAM" id="SSF48403">
    <property type="entry name" value="Ankyrin repeat"/>
    <property type="match status" value="1"/>
</dbReference>
<protein>
    <recommendedName>
        <fullName evidence="3">Ankyrin repeat protein</fullName>
    </recommendedName>
</protein>